<dbReference type="InterPro" id="IPR037523">
    <property type="entry name" value="VOC_core"/>
</dbReference>
<dbReference type="InterPro" id="IPR004360">
    <property type="entry name" value="Glyas_Fos-R_dOase_dom"/>
</dbReference>
<dbReference type="EMBL" id="UOGK01000104">
    <property type="protein sequence ID" value="VAX37577.1"/>
    <property type="molecule type" value="Genomic_DNA"/>
</dbReference>
<proteinExistence type="predicted"/>
<dbReference type="Pfam" id="PF00903">
    <property type="entry name" value="Glyoxalase"/>
    <property type="match status" value="1"/>
</dbReference>
<accession>A0A3B1E4M2</accession>
<dbReference type="Gene3D" id="3.10.180.10">
    <property type="entry name" value="2,3-Dihydroxybiphenyl 1,2-Dioxygenase, domain 1"/>
    <property type="match status" value="1"/>
</dbReference>
<evidence type="ECO:0000259" key="1">
    <source>
        <dbReference type="PROSITE" id="PS51819"/>
    </source>
</evidence>
<dbReference type="AlphaFoldDB" id="A0A3B1E4M2"/>
<gene>
    <name evidence="2" type="ORF">MNBD_PLANCTO03-540</name>
</gene>
<dbReference type="PROSITE" id="PS51819">
    <property type="entry name" value="VOC"/>
    <property type="match status" value="1"/>
</dbReference>
<feature type="domain" description="VOC" evidence="1">
    <location>
        <begin position="9"/>
        <end position="121"/>
    </location>
</feature>
<name>A0A3B1E4M2_9ZZZZ</name>
<evidence type="ECO:0000313" key="2">
    <source>
        <dbReference type="EMBL" id="VAX37577.1"/>
    </source>
</evidence>
<reference evidence="2" key="1">
    <citation type="submission" date="2018-06" db="EMBL/GenBank/DDBJ databases">
        <authorList>
            <person name="Zhirakovskaya E."/>
        </authorList>
    </citation>
    <scope>NUCLEOTIDE SEQUENCE</scope>
</reference>
<dbReference type="SUPFAM" id="SSF54593">
    <property type="entry name" value="Glyoxalase/Bleomycin resistance protein/Dihydroxybiphenyl dioxygenase"/>
    <property type="match status" value="1"/>
</dbReference>
<sequence>MATDIDFGDELTIATQVADLDRAIAWYTEVLGSHLLFKIEEMGWAEVSSPVAKVAIGLSQVDKPKTTGLVPVWSVGDIDAARATLEAKNVRFDGETLTIPETVRLATFFDPDGNAWMLSQNLADPSASA</sequence>
<protein>
    <recommendedName>
        <fullName evidence="1">VOC domain-containing protein</fullName>
    </recommendedName>
</protein>
<dbReference type="InterPro" id="IPR029068">
    <property type="entry name" value="Glyas_Bleomycin-R_OHBP_Dase"/>
</dbReference>
<dbReference type="CDD" id="cd06587">
    <property type="entry name" value="VOC"/>
    <property type="match status" value="1"/>
</dbReference>
<organism evidence="2">
    <name type="scientific">hydrothermal vent metagenome</name>
    <dbReference type="NCBI Taxonomy" id="652676"/>
    <lineage>
        <taxon>unclassified sequences</taxon>
        <taxon>metagenomes</taxon>
        <taxon>ecological metagenomes</taxon>
    </lineage>
</organism>